<dbReference type="PANTHER" id="PTHR38167:SF1">
    <property type="entry name" value="C2H2-TYPE DOMAIN-CONTAINING PROTEIN"/>
    <property type="match status" value="1"/>
</dbReference>
<evidence type="ECO:0000313" key="2">
    <source>
        <dbReference type="EMBL" id="RSL64935.1"/>
    </source>
</evidence>
<proteinExistence type="predicted"/>
<dbReference type="Proteomes" id="UP000288168">
    <property type="component" value="Unassembled WGS sequence"/>
</dbReference>
<dbReference type="AlphaFoldDB" id="A0A428QI05"/>
<feature type="region of interest" description="Disordered" evidence="1">
    <location>
        <begin position="108"/>
        <end position="140"/>
    </location>
</feature>
<evidence type="ECO:0000313" key="3">
    <source>
        <dbReference type="Proteomes" id="UP000288168"/>
    </source>
</evidence>
<reference evidence="2 3" key="1">
    <citation type="submission" date="2017-06" db="EMBL/GenBank/DDBJ databases">
        <title>Comparative genomic analysis of Ambrosia Fusariam Clade fungi.</title>
        <authorList>
            <person name="Stajich J.E."/>
            <person name="Carrillo J."/>
            <person name="Kijimoto T."/>
            <person name="Eskalen A."/>
            <person name="O'Donnell K."/>
            <person name="Kasson M."/>
        </authorList>
    </citation>
    <scope>NUCLEOTIDE SEQUENCE [LARGE SCALE GENOMIC DNA]</scope>
    <source>
        <strain evidence="2 3">NRRL62584</strain>
    </source>
</reference>
<organism evidence="2 3">
    <name type="scientific">Fusarium duplospermum</name>
    <dbReference type="NCBI Taxonomy" id="1325734"/>
    <lineage>
        <taxon>Eukaryota</taxon>
        <taxon>Fungi</taxon>
        <taxon>Dikarya</taxon>
        <taxon>Ascomycota</taxon>
        <taxon>Pezizomycotina</taxon>
        <taxon>Sordariomycetes</taxon>
        <taxon>Hypocreomycetidae</taxon>
        <taxon>Hypocreales</taxon>
        <taxon>Nectriaceae</taxon>
        <taxon>Fusarium</taxon>
        <taxon>Fusarium solani species complex</taxon>
    </lineage>
</organism>
<keyword evidence="3" id="KW-1185">Reference proteome</keyword>
<dbReference type="EMBL" id="NKCI01000031">
    <property type="protein sequence ID" value="RSL64935.1"/>
    <property type="molecule type" value="Genomic_DNA"/>
</dbReference>
<dbReference type="PANTHER" id="PTHR38167">
    <property type="entry name" value="C2H2-TYPE DOMAIN-CONTAINING PROTEIN"/>
    <property type="match status" value="1"/>
</dbReference>
<feature type="region of interest" description="Disordered" evidence="1">
    <location>
        <begin position="1"/>
        <end position="26"/>
    </location>
</feature>
<gene>
    <name evidence="2" type="ORF">CEP54_004460</name>
</gene>
<comment type="caution">
    <text evidence="2">The sequence shown here is derived from an EMBL/GenBank/DDBJ whole genome shotgun (WGS) entry which is preliminary data.</text>
</comment>
<evidence type="ECO:0000256" key="1">
    <source>
        <dbReference type="SAM" id="MobiDB-lite"/>
    </source>
</evidence>
<dbReference type="STRING" id="1325734.A0A428QI05"/>
<accession>A0A428QI05</accession>
<dbReference type="OrthoDB" id="5422613at2759"/>
<protein>
    <submittedName>
        <fullName evidence="2">Uncharacterized protein</fullName>
    </submittedName>
</protein>
<name>A0A428QI05_9HYPO</name>
<sequence length="140" mass="15502">MAGPTLDELLNAPESQVRRGPIEGGGQKRKAAGELLLCVQCDQPFIEEENNRQACWYHWGELEVDYDSPAWVDWDENCHGTIDTDEQREEHPDGFTWNCCDNAGSEPGCTTGKHEAHPSRSKKGTGDPPSDGEGWGDDDD</sequence>